<organism evidence="2 3">
    <name type="scientific">Panagrellus redivivus</name>
    <name type="common">Microworm</name>
    <dbReference type="NCBI Taxonomy" id="6233"/>
    <lineage>
        <taxon>Eukaryota</taxon>
        <taxon>Metazoa</taxon>
        <taxon>Ecdysozoa</taxon>
        <taxon>Nematoda</taxon>
        <taxon>Chromadorea</taxon>
        <taxon>Rhabditida</taxon>
        <taxon>Tylenchina</taxon>
        <taxon>Panagrolaimomorpha</taxon>
        <taxon>Panagrolaimoidea</taxon>
        <taxon>Panagrolaimidae</taxon>
        <taxon>Panagrellus</taxon>
    </lineage>
</organism>
<accession>A0A7E4UMD7</accession>
<feature type="region of interest" description="Disordered" evidence="1">
    <location>
        <begin position="57"/>
        <end position="83"/>
    </location>
</feature>
<reference evidence="2" key="1">
    <citation type="journal article" date="2013" name="Genetics">
        <title>The draft genome and transcriptome of Panagrellus redivivus are shaped by the harsh demands of a free-living lifestyle.</title>
        <authorList>
            <person name="Srinivasan J."/>
            <person name="Dillman A.R."/>
            <person name="Macchietto M.G."/>
            <person name="Heikkinen L."/>
            <person name="Lakso M."/>
            <person name="Fracchia K.M."/>
            <person name="Antoshechkin I."/>
            <person name="Mortazavi A."/>
            <person name="Wong G."/>
            <person name="Sternberg P.W."/>
        </authorList>
    </citation>
    <scope>NUCLEOTIDE SEQUENCE [LARGE SCALE GENOMIC DNA]</scope>
    <source>
        <strain evidence="2">MT8872</strain>
    </source>
</reference>
<sequence length="83" mass="8630">MDGVVGIGHHHDGQDAELSISEKTVREEGAKQATGIAIPPSLTAEMVPSDVDGSCRGHGRFKQCQHEDSDGTNAMGEDGGTGR</sequence>
<name>A0A7E4UMD7_PANRE</name>
<dbReference type="Proteomes" id="UP000492821">
    <property type="component" value="Unassembled WGS sequence"/>
</dbReference>
<evidence type="ECO:0000256" key="1">
    <source>
        <dbReference type="SAM" id="MobiDB-lite"/>
    </source>
</evidence>
<protein>
    <submittedName>
        <fullName evidence="3">Uncharacterized protein</fullName>
    </submittedName>
</protein>
<keyword evidence="2" id="KW-1185">Reference proteome</keyword>
<reference evidence="3" key="2">
    <citation type="submission" date="2020-10" db="UniProtKB">
        <authorList>
            <consortium name="WormBaseParasite"/>
        </authorList>
    </citation>
    <scope>IDENTIFICATION</scope>
</reference>
<evidence type="ECO:0000313" key="2">
    <source>
        <dbReference type="Proteomes" id="UP000492821"/>
    </source>
</evidence>
<evidence type="ECO:0000313" key="3">
    <source>
        <dbReference type="WBParaSite" id="Pan_g10492.t1"/>
    </source>
</evidence>
<dbReference type="AlphaFoldDB" id="A0A7E4UMD7"/>
<dbReference type="WBParaSite" id="Pan_g10492.t1">
    <property type="protein sequence ID" value="Pan_g10492.t1"/>
    <property type="gene ID" value="Pan_g10492"/>
</dbReference>
<proteinExistence type="predicted"/>